<feature type="transmembrane region" description="Helical" evidence="9">
    <location>
        <begin position="30"/>
        <end position="54"/>
    </location>
</feature>
<gene>
    <name evidence="11" type="primary">adeP</name>
    <name evidence="10" type="ORF">GJ689_11125</name>
    <name evidence="11" type="ORF">RHODGE_RHODGE_04588</name>
</gene>
<evidence type="ECO:0000313" key="10">
    <source>
        <dbReference type="EMBL" id="MTW16755.1"/>
    </source>
</evidence>
<evidence type="ECO:0000256" key="4">
    <source>
        <dbReference type="ARBA" id="ARBA00022475"/>
    </source>
</evidence>
<evidence type="ECO:0000256" key="9">
    <source>
        <dbReference type="SAM" id="Phobius"/>
    </source>
</evidence>
<feature type="transmembrane region" description="Helical" evidence="9">
    <location>
        <begin position="110"/>
        <end position="128"/>
    </location>
</feature>
<dbReference type="PIRSF" id="PIRSF005353">
    <property type="entry name" value="PbuG"/>
    <property type="match status" value="1"/>
</dbReference>
<protein>
    <submittedName>
        <fullName evidence="11">Adenine permease AdeP</fullName>
    </submittedName>
    <submittedName>
        <fullName evidence="10">NCS2 family permease</fullName>
    </submittedName>
</protein>
<evidence type="ECO:0000256" key="5">
    <source>
        <dbReference type="ARBA" id="ARBA00022692"/>
    </source>
</evidence>
<evidence type="ECO:0000313" key="13">
    <source>
        <dbReference type="Proteomes" id="UP000438991"/>
    </source>
</evidence>
<feature type="transmembrane region" description="Helical" evidence="9">
    <location>
        <begin position="60"/>
        <end position="79"/>
    </location>
</feature>
<evidence type="ECO:0000313" key="12">
    <source>
        <dbReference type="Proteomes" id="UP000289200"/>
    </source>
</evidence>
<evidence type="ECO:0000256" key="1">
    <source>
        <dbReference type="ARBA" id="ARBA00004651"/>
    </source>
</evidence>
<sequence>MTDHAAPQGASFIDRYFGLTASGTTVRTEVIAGVTTFLTMVYIVFVNPTILSAAGMDKGAVFVATCVAAAVSSLVMGLYANYPVALAPGMGLNAFFAFTVVLTYKYSWQQALAAVFCSGVLFFLISVFRLREYVINAIPLNLKLAISAGVGLFLGIIALEQAKIVVDHPVTLVTLGSLREPAAVLCLVGFVAIAALNSRNILGGTLIGILVVTLIGLPLGLTTYTGVVSAPPSLAPTFLQLDFSALAEQTFLIVVFSFLFIDVFDNAGTLIGVTHRAGLLNEKGELPRMRQALISDSFAAMFGSLIGTSTTTSYIESASGVAAGGRTGLMAVVVALLFLLALFFAPLAGMVPAYASAAALLYVACLMTRGLAEIAWDDVTEYAPAVVAAVTMPLTYSIATGIGLGFLTYAGAKIVSGRFREAKPAVVILALLFAFKFATQ</sequence>
<dbReference type="PANTHER" id="PTHR43337:SF1">
    <property type="entry name" value="XANTHINE_URACIL PERMEASE C887.17-RELATED"/>
    <property type="match status" value="1"/>
</dbReference>
<proteinExistence type="inferred from homology"/>
<dbReference type="InterPro" id="IPR045018">
    <property type="entry name" value="Azg-like"/>
</dbReference>
<comment type="similarity">
    <text evidence="2 8">Belongs to the nucleobase:cation symporter-2 (NCS2) (TC 2.A.40) family. Azg-like subfamily.</text>
</comment>
<dbReference type="Proteomes" id="UP000289200">
    <property type="component" value="Unassembled WGS sequence"/>
</dbReference>
<reference evidence="12" key="1">
    <citation type="submission" date="2018-10" db="EMBL/GenBank/DDBJ databases">
        <authorList>
            <person name="Peiro R."/>
            <person name="Begona"/>
            <person name="Cbmso G."/>
            <person name="Lopez M."/>
            <person name="Gonzalez S."/>
            <person name="Sacristan E."/>
            <person name="Castillo E."/>
        </authorList>
    </citation>
    <scope>NUCLEOTIDE SEQUENCE [LARGE SCALE GENOMIC DNA]</scope>
</reference>
<accession>A0A327K788</accession>
<dbReference type="RefSeq" id="WP_111385351.1">
    <property type="nucleotide sequence ID" value="NZ_NPEW01000092.1"/>
</dbReference>
<keyword evidence="4 8" id="KW-1003">Cell membrane</keyword>
<keyword evidence="7 8" id="KW-0472">Membrane</keyword>
<evidence type="ECO:0000256" key="2">
    <source>
        <dbReference type="ARBA" id="ARBA00005697"/>
    </source>
</evidence>
<keyword evidence="12" id="KW-1185">Reference proteome</keyword>
<evidence type="ECO:0000313" key="11">
    <source>
        <dbReference type="EMBL" id="VCU11377.1"/>
    </source>
</evidence>
<dbReference type="PANTHER" id="PTHR43337">
    <property type="entry name" value="XANTHINE/URACIL PERMEASE C887.17-RELATED"/>
    <property type="match status" value="1"/>
</dbReference>
<comment type="caution">
    <text evidence="11">The sequence shown here is derived from an EMBL/GenBank/DDBJ whole genome shotgun (WGS) entry which is preliminary data.</text>
</comment>
<dbReference type="EMBL" id="UWOC01000197">
    <property type="protein sequence ID" value="VCU11377.1"/>
    <property type="molecule type" value="Genomic_DNA"/>
</dbReference>
<dbReference type="GO" id="GO:0015207">
    <property type="term" value="F:adenine transmembrane transporter activity"/>
    <property type="evidence" value="ECO:0007669"/>
    <property type="project" value="TreeGrafter"/>
</dbReference>
<evidence type="ECO:0000256" key="8">
    <source>
        <dbReference type="PIRNR" id="PIRNR005353"/>
    </source>
</evidence>
<feature type="transmembrane region" description="Helical" evidence="9">
    <location>
        <begin position="293"/>
        <end position="315"/>
    </location>
</feature>
<name>A0A327K788_9BRAD</name>
<feature type="transmembrane region" description="Helical" evidence="9">
    <location>
        <begin position="354"/>
        <end position="376"/>
    </location>
</feature>
<keyword evidence="5 8" id="KW-0812">Transmembrane</keyword>
<feature type="transmembrane region" description="Helical" evidence="9">
    <location>
        <begin position="178"/>
        <end position="196"/>
    </location>
</feature>
<feature type="transmembrane region" description="Helical" evidence="9">
    <location>
        <begin position="140"/>
        <end position="158"/>
    </location>
</feature>
<feature type="transmembrane region" description="Helical" evidence="9">
    <location>
        <begin position="250"/>
        <end position="273"/>
    </location>
</feature>
<evidence type="ECO:0000256" key="7">
    <source>
        <dbReference type="ARBA" id="ARBA00023136"/>
    </source>
</evidence>
<evidence type="ECO:0000256" key="6">
    <source>
        <dbReference type="ARBA" id="ARBA00022989"/>
    </source>
</evidence>
<dbReference type="EMBL" id="WNKV01000007">
    <property type="protein sequence ID" value="MTW16755.1"/>
    <property type="molecule type" value="Genomic_DNA"/>
</dbReference>
<dbReference type="InterPro" id="IPR026033">
    <property type="entry name" value="Azg-like_bact_archaea"/>
</dbReference>
<keyword evidence="3 8" id="KW-0813">Transport</keyword>
<reference evidence="10 13" key="3">
    <citation type="submission" date="2019-11" db="EMBL/GenBank/DDBJ databases">
        <title>Whole-genome sequence of Rhodoplanes serenus DSM 18633, type strain.</title>
        <authorList>
            <person name="Kyndt J.A."/>
            <person name="Meyer T.E."/>
        </authorList>
    </citation>
    <scope>NUCLEOTIDE SEQUENCE [LARGE SCALE GENOMIC DNA]</scope>
    <source>
        <strain evidence="10 13">DSM 18633</strain>
    </source>
</reference>
<evidence type="ECO:0000256" key="3">
    <source>
        <dbReference type="ARBA" id="ARBA00022448"/>
    </source>
</evidence>
<dbReference type="GO" id="GO:0005886">
    <property type="term" value="C:plasma membrane"/>
    <property type="evidence" value="ECO:0007669"/>
    <property type="project" value="UniProtKB-SubCell"/>
</dbReference>
<dbReference type="Proteomes" id="UP000438991">
    <property type="component" value="Unassembled WGS sequence"/>
</dbReference>
<feature type="transmembrane region" description="Helical" evidence="9">
    <location>
        <begin position="208"/>
        <end position="230"/>
    </location>
</feature>
<dbReference type="AlphaFoldDB" id="A0A327K788"/>
<feature type="transmembrane region" description="Helical" evidence="9">
    <location>
        <begin position="382"/>
        <end position="410"/>
    </location>
</feature>
<dbReference type="OrthoDB" id="9808458at2"/>
<organism evidence="11 12">
    <name type="scientific">Rhodoplanes serenus</name>
    <dbReference type="NCBI Taxonomy" id="200615"/>
    <lineage>
        <taxon>Bacteria</taxon>
        <taxon>Pseudomonadati</taxon>
        <taxon>Pseudomonadota</taxon>
        <taxon>Alphaproteobacteria</taxon>
        <taxon>Hyphomicrobiales</taxon>
        <taxon>Nitrobacteraceae</taxon>
        <taxon>Rhodoplanes</taxon>
    </lineage>
</organism>
<dbReference type="Pfam" id="PF00860">
    <property type="entry name" value="Xan_ur_permease"/>
    <property type="match status" value="1"/>
</dbReference>
<keyword evidence="6 8" id="KW-1133">Transmembrane helix</keyword>
<reference evidence="11" key="2">
    <citation type="submission" date="2018-10" db="EMBL/GenBank/DDBJ databases">
        <authorList>
            <person name="Peiro R."/>
            <person name="Begona"/>
            <person name="Cbmso G."/>
            <person name="Lopez M."/>
            <person name="Gonzalez S."/>
            <person name="Sacristan E."/>
            <person name="Castillo E."/>
        </authorList>
    </citation>
    <scope>NUCLEOTIDE SEQUENCE</scope>
    <source>
        <strain evidence="11">Rhod_genome</strain>
    </source>
</reference>
<comment type="subcellular location">
    <subcellularLocation>
        <location evidence="1 8">Cell membrane</location>
        <topology evidence="1 8">Multi-pass membrane protein</topology>
    </subcellularLocation>
</comment>
<feature type="transmembrane region" description="Helical" evidence="9">
    <location>
        <begin position="327"/>
        <end position="347"/>
    </location>
</feature>
<dbReference type="InterPro" id="IPR006043">
    <property type="entry name" value="NCS2"/>
</dbReference>